<name>A0A3N4E9N7_9GAMM</name>
<organism evidence="1 2">
    <name type="scientific">Shewanella psychromarinicola</name>
    <dbReference type="NCBI Taxonomy" id="2487742"/>
    <lineage>
        <taxon>Bacteria</taxon>
        <taxon>Pseudomonadati</taxon>
        <taxon>Pseudomonadota</taxon>
        <taxon>Gammaproteobacteria</taxon>
        <taxon>Alteromonadales</taxon>
        <taxon>Shewanellaceae</taxon>
        <taxon>Shewanella</taxon>
    </lineage>
</organism>
<evidence type="ECO:0000313" key="1">
    <source>
        <dbReference type="EMBL" id="RPA34939.1"/>
    </source>
</evidence>
<gene>
    <name evidence="1" type="ORF">EGC77_04590</name>
</gene>
<sequence>MDVFAERPWMGLQRVTEVISLGDHHWASMRSGISKQYTFGTTRTRSGVAAGLEPVSIKNPRWHCCLRGFFVNQPKAD</sequence>
<reference evidence="2" key="1">
    <citation type="submission" date="2018-11" db="EMBL/GenBank/DDBJ databases">
        <title>Shewanella sp. R106.</title>
        <authorList>
            <person name="Hwang Y.J."/>
            <person name="Hwang C.Y."/>
        </authorList>
    </citation>
    <scope>NUCLEOTIDE SEQUENCE [LARGE SCALE GENOMIC DNA]</scope>
    <source>
        <strain evidence="2">R106</strain>
    </source>
</reference>
<protein>
    <submittedName>
        <fullName evidence="1">Uncharacterized protein</fullName>
    </submittedName>
</protein>
<dbReference type="AlphaFoldDB" id="A0A3N4E9N7"/>
<evidence type="ECO:0000313" key="2">
    <source>
        <dbReference type="Proteomes" id="UP000278855"/>
    </source>
</evidence>
<accession>A0A3N4E9N7</accession>
<dbReference type="Proteomes" id="UP000278855">
    <property type="component" value="Unassembled WGS sequence"/>
</dbReference>
<comment type="caution">
    <text evidence="1">The sequence shown here is derived from an EMBL/GenBank/DDBJ whole genome shotgun (WGS) entry which is preliminary data.</text>
</comment>
<proteinExistence type="predicted"/>
<dbReference type="EMBL" id="RKKB01000001">
    <property type="protein sequence ID" value="RPA34939.1"/>
    <property type="molecule type" value="Genomic_DNA"/>
</dbReference>